<dbReference type="InterPro" id="IPR001469">
    <property type="entry name" value="ATP_synth_F1_dsu/esu"/>
</dbReference>
<keyword evidence="8" id="KW-1003">Cell membrane</keyword>
<accession>A0A1M6LU33</accession>
<dbReference type="InterPro" id="IPR020547">
    <property type="entry name" value="ATP_synth_F1_esu_C"/>
</dbReference>
<evidence type="ECO:0000256" key="3">
    <source>
        <dbReference type="ARBA" id="ARBA00022448"/>
    </source>
</evidence>
<dbReference type="Pfam" id="PF02823">
    <property type="entry name" value="ATP-synt_DE_N"/>
    <property type="match status" value="1"/>
</dbReference>
<dbReference type="CDD" id="cd12152">
    <property type="entry name" value="F1-ATPase_delta"/>
    <property type="match status" value="1"/>
</dbReference>
<evidence type="ECO:0000256" key="1">
    <source>
        <dbReference type="ARBA" id="ARBA00004202"/>
    </source>
</evidence>
<comment type="similarity">
    <text evidence="2 8 9">Belongs to the ATPase epsilon chain family.</text>
</comment>
<dbReference type="InterPro" id="IPR020546">
    <property type="entry name" value="ATP_synth_F1_dsu/esu_N"/>
</dbReference>
<dbReference type="NCBIfam" id="TIGR01216">
    <property type="entry name" value="ATP_synt_epsi"/>
    <property type="match status" value="1"/>
</dbReference>
<name>A0A1M6LU33_9FIRM</name>
<dbReference type="GO" id="GO:0005524">
    <property type="term" value="F:ATP binding"/>
    <property type="evidence" value="ECO:0007669"/>
    <property type="project" value="UniProtKB-UniRule"/>
</dbReference>
<dbReference type="GO" id="GO:0005886">
    <property type="term" value="C:plasma membrane"/>
    <property type="evidence" value="ECO:0007669"/>
    <property type="project" value="UniProtKB-SubCell"/>
</dbReference>
<evidence type="ECO:0000256" key="7">
    <source>
        <dbReference type="ARBA" id="ARBA00023310"/>
    </source>
</evidence>
<evidence type="ECO:0000259" key="10">
    <source>
        <dbReference type="Pfam" id="PF00401"/>
    </source>
</evidence>
<dbReference type="Proteomes" id="UP000184052">
    <property type="component" value="Unassembled WGS sequence"/>
</dbReference>
<dbReference type="AlphaFoldDB" id="A0A1M6LU33"/>
<comment type="function">
    <text evidence="8">Produces ATP from ADP in the presence of a proton gradient across the membrane.</text>
</comment>
<keyword evidence="8" id="KW-0375">Hydrogen ion transport</keyword>
<evidence type="ECO:0000259" key="11">
    <source>
        <dbReference type="Pfam" id="PF02823"/>
    </source>
</evidence>
<dbReference type="GO" id="GO:0046933">
    <property type="term" value="F:proton-transporting ATP synthase activity, rotational mechanism"/>
    <property type="evidence" value="ECO:0007669"/>
    <property type="project" value="UniProtKB-UniRule"/>
</dbReference>
<dbReference type="Gene3D" id="1.20.5.440">
    <property type="entry name" value="ATP synthase delta/epsilon subunit, C-terminal domain"/>
    <property type="match status" value="1"/>
</dbReference>
<dbReference type="EMBL" id="FQZL01000034">
    <property type="protein sequence ID" value="SHJ74622.1"/>
    <property type="molecule type" value="Genomic_DNA"/>
</dbReference>
<evidence type="ECO:0000256" key="2">
    <source>
        <dbReference type="ARBA" id="ARBA00005712"/>
    </source>
</evidence>
<dbReference type="Gene3D" id="2.60.15.10">
    <property type="entry name" value="F0F1 ATP synthase delta/epsilon subunit, N-terminal"/>
    <property type="match status" value="1"/>
</dbReference>
<dbReference type="HAMAP" id="MF_00530">
    <property type="entry name" value="ATP_synth_epsil_bac"/>
    <property type="match status" value="1"/>
</dbReference>
<keyword evidence="5 8" id="KW-0472">Membrane</keyword>
<evidence type="ECO:0000256" key="9">
    <source>
        <dbReference type="RuleBase" id="RU003656"/>
    </source>
</evidence>
<evidence type="ECO:0000256" key="5">
    <source>
        <dbReference type="ARBA" id="ARBA00023136"/>
    </source>
</evidence>
<gene>
    <name evidence="8" type="primary">atpC</name>
    <name evidence="12" type="ORF">SAMN02745751_03274</name>
</gene>
<evidence type="ECO:0000256" key="6">
    <source>
        <dbReference type="ARBA" id="ARBA00023196"/>
    </source>
</evidence>
<comment type="subcellular location">
    <subcellularLocation>
        <location evidence="1 8">Cell membrane</location>
        <topology evidence="1 8">Peripheral membrane protein</topology>
    </subcellularLocation>
</comment>
<evidence type="ECO:0000313" key="12">
    <source>
        <dbReference type="EMBL" id="SHJ74622.1"/>
    </source>
</evidence>
<dbReference type="NCBIfam" id="NF001846">
    <property type="entry name" value="PRK00571.1-3"/>
    <property type="match status" value="1"/>
</dbReference>
<keyword evidence="3 8" id="KW-0813">Transport</keyword>
<dbReference type="NCBIfam" id="NF009980">
    <property type="entry name" value="PRK13446.1"/>
    <property type="match status" value="1"/>
</dbReference>
<feature type="domain" description="ATP synthase F1 complex delta/epsilon subunit N-terminal" evidence="11">
    <location>
        <begin position="4"/>
        <end position="82"/>
    </location>
</feature>
<dbReference type="STRING" id="1121476.SAMN02745751_03274"/>
<dbReference type="InterPro" id="IPR036771">
    <property type="entry name" value="ATPsynth_dsu/esu_N"/>
</dbReference>
<dbReference type="GO" id="GO:0045259">
    <property type="term" value="C:proton-transporting ATP synthase complex"/>
    <property type="evidence" value="ECO:0007669"/>
    <property type="project" value="UniProtKB-KW"/>
</dbReference>
<dbReference type="PANTHER" id="PTHR13822:SF10">
    <property type="entry name" value="ATP SYNTHASE EPSILON CHAIN, CHLOROPLASTIC"/>
    <property type="match status" value="1"/>
</dbReference>
<dbReference type="SUPFAM" id="SSF51344">
    <property type="entry name" value="Epsilon subunit of F1F0-ATP synthase N-terminal domain"/>
    <property type="match status" value="1"/>
</dbReference>
<evidence type="ECO:0000256" key="8">
    <source>
        <dbReference type="HAMAP-Rule" id="MF_00530"/>
    </source>
</evidence>
<sequence>MAKFKLEIVTPDRMFYQGEADMIVVRGIAGEMGILKDHEPFVTPLSIGQVRIKDDGQFKSAALSQGYMEVLEEKVVILSDTAEWPDEIDIERAEQARVRAEKRLEQKVEGLDILRAEIALKKAVTRIGVAKLPSRH</sequence>
<dbReference type="PANTHER" id="PTHR13822">
    <property type="entry name" value="ATP SYNTHASE DELTA/EPSILON CHAIN"/>
    <property type="match status" value="1"/>
</dbReference>
<dbReference type="RefSeq" id="WP_073050637.1">
    <property type="nucleotide sequence ID" value="NZ_FQZL01000034.1"/>
</dbReference>
<dbReference type="InterPro" id="IPR036794">
    <property type="entry name" value="ATP_F1_dsu/esu_C_sf"/>
</dbReference>
<dbReference type="SUPFAM" id="SSF46604">
    <property type="entry name" value="Epsilon subunit of F1F0-ATP synthase C-terminal domain"/>
    <property type="match status" value="1"/>
</dbReference>
<evidence type="ECO:0000256" key="4">
    <source>
        <dbReference type="ARBA" id="ARBA00023065"/>
    </source>
</evidence>
<dbReference type="OrthoDB" id="9804110at2"/>
<comment type="subunit">
    <text evidence="8 9">F-type ATPases have 2 components, CF(1) - the catalytic core - and CF(0) - the membrane proton channel. CF(1) has five subunits: alpha(3), beta(3), gamma(1), delta(1), epsilon(1). CF(0) has three main subunits: a, b and c.</text>
</comment>
<keyword evidence="7 8" id="KW-0066">ATP synthesis</keyword>
<keyword evidence="6 8" id="KW-0139">CF(1)</keyword>
<evidence type="ECO:0000313" key="13">
    <source>
        <dbReference type="Proteomes" id="UP000184052"/>
    </source>
</evidence>
<proteinExistence type="inferred from homology"/>
<keyword evidence="4 8" id="KW-0406">Ion transport</keyword>
<dbReference type="Pfam" id="PF00401">
    <property type="entry name" value="ATP-synt_DE"/>
    <property type="match status" value="1"/>
</dbReference>
<protein>
    <recommendedName>
        <fullName evidence="8">ATP synthase epsilon chain</fullName>
    </recommendedName>
    <alternativeName>
        <fullName evidence="8">ATP synthase F1 sector epsilon subunit</fullName>
    </alternativeName>
    <alternativeName>
        <fullName evidence="8">F-ATPase epsilon subunit</fullName>
    </alternativeName>
</protein>
<organism evidence="12 13">
    <name type="scientific">Dethiosulfatibacter aminovorans DSM 17477</name>
    <dbReference type="NCBI Taxonomy" id="1121476"/>
    <lineage>
        <taxon>Bacteria</taxon>
        <taxon>Bacillati</taxon>
        <taxon>Bacillota</taxon>
        <taxon>Tissierellia</taxon>
        <taxon>Dethiosulfatibacter</taxon>
    </lineage>
</organism>
<feature type="domain" description="ATP synthase epsilon subunit C-terminal" evidence="10">
    <location>
        <begin position="86"/>
        <end position="131"/>
    </location>
</feature>
<keyword evidence="13" id="KW-1185">Reference proteome</keyword>
<reference evidence="12 13" key="1">
    <citation type="submission" date="2016-11" db="EMBL/GenBank/DDBJ databases">
        <authorList>
            <person name="Jaros S."/>
            <person name="Januszkiewicz K."/>
            <person name="Wedrychowicz H."/>
        </authorList>
    </citation>
    <scope>NUCLEOTIDE SEQUENCE [LARGE SCALE GENOMIC DNA]</scope>
    <source>
        <strain evidence="12 13">DSM 17477</strain>
    </source>
</reference>